<dbReference type="RefSeq" id="WP_189496166.1">
    <property type="nucleotide sequence ID" value="NZ_BMZH01000003.1"/>
</dbReference>
<dbReference type="AlphaFoldDB" id="A0A8J3G1W4"/>
<keyword evidence="4" id="KW-1185">Reference proteome</keyword>
<dbReference type="EMBL" id="BMZH01000003">
    <property type="protein sequence ID" value="GHA89412.1"/>
    <property type="molecule type" value="Genomic_DNA"/>
</dbReference>
<dbReference type="InterPro" id="IPR017585">
    <property type="entry name" value="SAF_FlgA"/>
</dbReference>
<dbReference type="Proteomes" id="UP000634004">
    <property type="component" value="Unassembled WGS sequence"/>
</dbReference>
<comment type="similarity">
    <text evidence="1">Belongs to the FlgA family.</text>
</comment>
<dbReference type="GO" id="GO:0042597">
    <property type="term" value="C:periplasmic space"/>
    <property type="evidence" value="ECO:0007669"/>
    <property type="project" value="UniProtKB-SubCell"/>
</dbReference>
<comment type="caution">
    <text evidence="3">The sequence shown here is derived from an EMBL/GenBank/DDBJ whole genome shotgun (WGS) entry which is preliminary data.</text>
</comment>
<evidence type="ECO:0000313" key="3">
    <source>
        <dbReference type="EMBL" id="GHA89412.1"/>
    </source>
</evidence>
<evidence type="ECO:0000259" key="2">
    <source>
        <dbReference type="Pfam" id="PF13144"/>
    </source>
</evidence>
<evidence type="ECO:0000313" key="4">
    <source>
        <dbReference type="Proteomes" id="UP000634004"/>
    </source>
</evidence>
<sequence>MTRLILIIIVLLGFATVPQAAMADNSEQVTTNRPLQRGAIIREGDVTGPYATEDYVGQELIRSVRAGAVMTPRHVRTPLQVERNDNVTLVFRRGSLTMETTGRSLGEGAEGDRVSVINTTSRKRVTGRIIGPGLVEVTP</sequence>
<comment type="function">
    <text evidence="1">Involved in the assembly process of the P-ring formation. It may associate with FlgF on the rod constituting a structure essential for the P-ring assembly or may act as a modulator protein for the P-ring assembly.</text>
</comment>
<reference evidence="3" key="2">
    <citation type="submission" date="2020-09" db="EMBL/GenBank/DDBJ databases">
        <authorList>
            <person name="Sun Q."/>
            <person name="Kim S."/>
        </authorList>
    </citation>
    <scope>NUCLEOTIDE SEQUENCE</scope>
    <source>
        <strain evidence="3">KCTC 32513</strain>
    </source>
</reference>
<dbReference type="PANTHER" id="PTHR36307">
    <property type="entry name" value="FLAGELLA BASAL BODY P-RING FORMATION PROTEIN FLGA"/>
    <property type="match status" value="1"/>
</dbReference>
<organism evidence="3 4">
    <name type="scientific">Algimonas arctica</name>
    <dbReference type="NCBI Taxonomy" id="1479486"/>
    <lineage>
        <taxon>Bacteria</taxon>
        <taxon>Pseudomonadati</taxon>
        <taxon>Pseudomonadota</taxon>
        <taxon>Alphaproteobacteria</taxon>
        <taxon>Maricaulales</taxon>
        <taxon>Robiginitomaculaceae</taxon>
        <taxon>Algimonas</taxon>
    </lineage>
</organism>
<accession>A0A8J3G1W4</accession>
<keyword evidence="1" id="KW-0574">Periplasm</keyword>
<gene>
    <name evidence="3" type="ORF">GCM10009069_10620</name>
</gene>
<dbReference type="NCBIfam" id="TIGR03170">
    <property type="entry name" value="flgA_cterm"/>
    <property type="match status" value="1"/>
</dbReference>
<dbReference type="Gene3D" id="2.30.30.760">
    <property type="match status" value="1"/>
</dbReference>
<dbReference type="CDD" id="cd11614">
    <property type="entry name" value="SAF_CpaB_FlgA_like"/>
    <property type="match status" value="1"/>
</dbReference>
<keyword evidence="1" id="KW-0732">Signal</keyword>
<comment type="subcellular location">
    <subcellularLocation>
        <location evidence="1">Periplasm</location>
    </subcellularLocation>
</comment>
<feature type="signal peptide" evidence="1">
    <location>
        <begin position="1"/>
        <end position="23"/>
    </location>
</feature>
<keyword evidence="1" id="KW-1005">Bacterial flagellum biogenesis</keyword>
<proteinExistence type="inferred from homology"/>
<name>A0A8J3G1W4_9PROT</name>
<feature type="chain" id="PRO_5035342155" description="Flagella basal body P-ring formation protein FlgA" evidence="1">
    <location>
        <begin position="24"/>
        <end position="139"/>
    </location>
</feature>
<evidence type="ECO:0000256" key="1">
    <source>
        <dbReference type="RuleBase" id="RU362063"/>
    </source>
</evidence>
<feature type="domain" description="Flagella basal body P-ring formation protein FlgA SAF" evidence="2">
    <location>
        <begin position="29"/>
        <end position="137"/>
    </location>
</feature>
<dbReference type="PANTHER" id="PTHR36307:SF1">
    <property type="entry name" value="FLAGELLA BASAL BODY P-RING FORMATION PROTEIN FLGA"/>
    <property type="match status" value="1"/>
</dbReference>
<dbReference type="Pfam" id="PF13144">
    <property type="entry name" value="ChapFlgA"/>
    <property type="match status" value="1"/>
</dbReference>
<dbReference type="InterPro" id="IPR039246">
    <property type="entry name" value="Flagellar_FlgA"/>
</dbReference>
<dbReference type="GO" id="GO:0044780">
    <property type="term" value="P:bacterial-type flagellum assembly"/>
    <property type="evidence" value="ECO:0007669"/>
    <property type="project" value="InterPro"/>
</dbReference>
<reference evidence="3" key="1">
    <citation type="journal article" date="2014" name="Int. J. Syst. Evol. Microbiol.">
        <title>Complete genome sequence of Corynebacterium casei LMG S-19264T (=DSM 44701T), isolated from a smear-ripened cheese.</title>
        <authorList>
            <consortium name="US DOE Joint Genome Institute (JGI-PGF)"/>
            <person name="Walter F."/>
            <person name="Albersmeier A."/>
            <person name="Kalinowski J."/>
            <person name="Ruckert C."/>
        </authorList>
    </citation>
    <scope>NUCLEOTIDE SEQUENCE</scope>
    <source>
        <strain evidence="3">KCTC 32513</strain>
    </source>
</reference>
<protein>
    <recommendedName>
        <fullName evidence="1">Flagella basal body P-ring formation protein FlgA</fullName>
    </recommendedName>
</protein>